<name>I4BZN1_DESTA</name>
<keyword evidence="4" id="KW-1185">Reference proteome</keyword>
<protein>
    <recommendedName>
        <fullName evidence="2">DUF218 domain-containing protein</fullName>
    </recommendedName>
</protein>
<dbReference type="Gene3D" id="3.40.50.620">
    <property type="entry name" value="HUPs"/>
    <property type="match status" value="1"/>
</dbReference>
<dbReference type="EMBL" id="CP003360">
    <property type="protein sequence ID" value="AFM22772.1"/>
    <property type="molecule type" value="Genomic_DNA"/>
</dbReference>
<evidence type="ECO:0000313" key="3">
    <source>
        <dbReference type="EMBL" id="AFM22772.1"/>
    </source>
</evidence>
<dbReference type="GO" id="GO:0000270">
    <property type="term" value="P:peptidoglycan metabolic process"/>
    <property type="evidence" value="ECO:0007669"/>
    <property type="project" value="TreeGrafter"/>
</dbReference>
<dbReference type="Pfam" id="PF02698">
    <property type="entry name" value="DUF218"/>
    <property type="match status" value="1"/>
</dbReference>
<keyword evidence="1" id="KW-0472">Membrane</keyword>
<dbReference type="AlphaFoldDB" id="I4BZN1"/>
<accession>I4BZN1</accession>
<dbReference type="Proteomes" id="UP000006055">
    <property type="component" value="Chromosome"/>
</dbReference>
<feature type="domain" description="DUF218" evidence="2">
    <location>
        <begin position="87"/>
        <end position="244"/>
    </location>
</feature>
<dbReference type="eggNOG" id="COG1434">
    <property type="taxonomic scope" value="Bacteria"/>
</dbReference>
<dbReference type="PANTHER" id="PTHR30336">
    <property type="entry name" value="INNER MEMBRANE PROTEIN, PROBABLE PERMEASE"/>
    <property type="match status" value="1"/>
</dbReference>
<dbReference type="InterPro" id="IPR014729">
    <property type="entry name" value="Rossmann-like_a/b/a_fold"/>
</dbReference>
<dbReference type="KEGG" id="dti:Desti_0020"/>
<dbReference type="HOGENOM" id="CLU_053514_0_1_7"/>
<dbReference type="OrthoDB" id="9809813at2"/>
<dbReference type="GO" id="GO:0043164">
    <property type="term" value="P:Gram-negative-bacterium-type cell wall biogenesis"/>
    <property type="evidence" value="ECO:0007669"/>
    <property type="project" value="TreeGrafter"/>
</dbReference>
<feature type="transmembrane region" description="Helical" evidence="1">
    <location>
        <begin position="42"/>
        <end position="64"/>
    </location>
</feature>
<keyword evidence="1" id="KW-0812">Transmembrane</keyword>
<feature type="transmembrane region" description="Helical" evidence="1">
    <location>
        <begin position="12"/>
        <end position="33"/>
    </location>
</feature>
<evidence type="ECO:0000259" key="2">
    <source>
        <dbReference type="Pfam" id="PF02698"/>
    </source>
</evidence>
<dbReference type="GO" id="GO:0005886">
    <property type="term" value="C:plasma membrane"/>
    <property type="evidence" value="ECO:0007669"/>
    <property type="project" value="TreeGrafter"/>
</dbReference>
<gene>
    <name evidence="3" type="ordered locus">Desti_0020</name>
</gene>
<dbReference type="InterPro" id="IPR003848">
    <property type="entry name" value="DUF218"/>
</dbReference>
<dbReference type="CDD" id="cd06259">
    <property type="entry name" value="YdcF-like"/>
    <property type="match status" value="1"/>
</dbReference>
<reference evidence="4" key="1">
    <citation type="submission" date="2012-06" db="EMBL/GenBank/DDBJ databases">
        <title>Complete sequence of chromosome of Desulfomonile tiedjei DSM 6799.</title>
        <authorList>
            <person name="Lucas S."/>
            <person name="Copeland A."/>
            <person name="Lapidus A."/>
            <person name="Glavina del Rio T."/>
            <person name="Dalin E."/>
            <person name="Tice H."/>
            <person name="Bruce D."/>
            <person name="Goodwin L."/>
            <person name="Pitluck S."/>
            <person name="Peters L."/>
            <person name="Ovchinnikova G."/>
            <person name="Zeytun A."/>
            <person name="Lu M."/>
            <person name="Kyrpides N."/>
            <person name="Mavromatis K."/>
            <person name="Ivanova N."/>
            <person name="Brettin T."/>
            <person name="Detter J.C."/>
            <person name="Han C."/>
            <person name="Larimer F."/>
            <person name="Land M."/>
            <person name="Hauser L."/>
            <person name="Markowitz V."/>
            <person name="Cheng J.-F."/>
            <person name="Hugenholtz P."/>
            <person name="Woyke T."/>
            <person name="Wu D."/>
            <person name="Spring S."/>
            <person name="Schroeder M."/>
            <person name="Brambilla E."/>
            <person name="Klenk H.-P."/>
            <person name="Eisen J.A."/>
        </authorList>
    </citation>
    <scope>NUCLEOTIDE SEQUENCE [LARGE SCALE GENOMIC DNA]</scope>
    <source>
        <strain evidence="4">ATCC 49306 / DSM 6799 / DCB-1</strain>
    </source>
</reference>
<dbReference type="STRING" id="706587.Desti_0020"/>
<dbReference type="PANTHER" id="PTHR30336:SF4">
    <property type="entry name" value="ENVELOPE BIOGENESIS FACTOR ELYC"/>
    <property type="match status" value="1"/>
</dbReference>
<sequence>MNELLFVGKKLVSLVLYPVGAALVLCTIGLILTRTRLRIGQFLIGIGILTLAATASPLTAYVLMKPLQEWAGSYADAEELSRKGIVFIVVLGGGVKDDNLTPADGVGGVLRVLEGARLVRRIRGSKLVLLRPGFPRAYASQEKMTEFPMELGVPRESLVLESGAKDTSEEAALVKRIVADEPFALVTSAYHMTRAMETFRRAGLKPVPAPCEFISTKSPSFIKWFMLNTEPLLASQVAIHEYAGLAWIRIKGALWN</sequence>
<dbReference type="RefSeq" id="WP_014807931.1">
    <property type="nucleotide sequence ID" value="NC_018025.1"/>
</dbReference>
<keyword evidence="1" id="KW-1133">Transmembrane helix</keyword>
<dbReference type="InterPro" id="IPR051599">
    <property type="entry name" value="Cell_Envelope_Assoc"/>
</dbReference>
<organism evidence="3 4">
    <name type="scientific">Desulfomonile tiedjei (strain ATCC 49306 / DSM 6799 / DCB-1)</name>
    <dbReference type="NCBI Taxonomy" id="706587"/>
    <lineage>
        <taxon>Bacteria</taxon>
        <taxon>Pseudomonadati</taxon>
        <taxon>Thermodesulfobacteriota</taxon>
        <taxon>Desulfomonilia</taxon>
        <taxon>Desulfomonilales</taxon>
        <taxon>Desulfomonilaceae</taxon>
        <taxon>Desulfomonile</taxon>
    </lineage>
</organism>
<evidence type="ECO:0000256" key="1">
    <source>
        <dbReference type="SAM" id="Phobius"/>
    </source>
</evidence>
<proteinExistence type="predicted"/>
<evidence type="ECO:0000313" key="4">
    <source>
        <dbReference type="Proteomes" id="UP000006055"/>
    </source>
</evidence>